<name>N1QTX4_AEGTA</name>
<dbReference type="AlphaFoldDB" id="N1QTX4"/>
<feature type="region of interest" description="Disordered" evidence="1">
    <location>
        <begin position="1"/>
        <end position="53"/>
    </location>
</feature>
<organism evidence="2">
    <name type="scientific">Aegilops tauschii</name>
    <name type="common">Tausch's goatgrass</name>
    <name type="synonym">Aegilops squarrosa</name>
    <dbReference type="NCBI Taxonomy" id="37682"/>
    <lineage>
        <taxon>Eukaryota</taxon>
        <taxon>Viridiplantae</taxon>
        <taxon>Streptophyta</taxon>
        <taxon>Embryophyta</taxon>
        <taxon>Tracheophyta</taxon>
        <taxon>Spermatophyta</taxon>
        <taxon>Magnoliopsida</taxon>
        <taxon>Liliopsida</taxon>
        <taxon>Poales</taxon>
        <taxon>Poaceae</taxon>
        <taxon>BOP clade</taxon>
        <taxon>Pooideae</taxon>
        <taxon>Triticodae</taxon>
        <taxon>Triticeae</taxon>
        <taxon>Triticinae</taxon>
        <taxon>Aegilops</taxon>
    </lineage>
</organism>
<reference evidence="2" key="1">
    <citation type="submission" date="2015-06" db="UniProtKB">
        <authorList>
            <consortium name="EnsemblPlants"/>
        </authorList>
    </citation>
    <scope>IDENTIFICATION</scope>
</reference>
<evidence type="ECO:0000256" key="1">
    <source>
        <dbReference type="SAM" id="MobiDB-lite"/>
    </source>
</evidence>
<proteinExistence type="predicted"/>
<dbReference type="EnsemblPlants" id="EMT01300">
    <property type="protein sequence ID" value="EMT01300"/>
    <property type="gene ID" value="F775_42730"/>
</dbReference>
<accession>N1QTX4</accession>
<protein>
    <submittedName>
        <fullName evidence="2">Uncharacterized protein</fullName>
    </submittedName>
</protein>
<evidence type="ECO:0000313" key="2">
    <source>
        <dbReference type="EnsemblPlants" id="EMT01300"/>
    </source>
</evidence>
<sequence length="53" mass="6053">MELEEERELGGIDGGGHREEELGLPWWENGDAELEEERGSRSSMGRLHVVHDH</sequence>